<dbReference type="PANTHER" id="PTHR11802">
    <property type="entry name" value="SERINE PROTEASE FAMILY S10 SERINE CARBOXYPEPTIDASE"/>
    <property type="match status" value="1"/>
</dbReference>
<dbReference type="EMBL" id="JARKHS020031026">
    <property type="protein sequence ID" value="KAK8761549.1"/>
    <property type="molecule type" value="Genomic_DNA"/>
</dbReference>
<evidence type="ECO:0000256" key="1">
    <source>
        <dbReference type="ARBA" id="ARBA00009431"/>
    </source>
</evidence>
<dbReference type="PANTHER" id="PTHR11802:SF472">
    <property type="entry name" value="SERINE CARBOXYPEPTIDASE CPVL-RELATED"/>
    <property type="match status" value="1"/>
</dbReference>
<dbReference type="GO" id="GO:0006508">
    <property type="term" value="P:proteolysis"/>
    <property type="evidence" value="ECO:0007669"/>
    <property type="project" value="UniProtKB-KW"/>
</dbReference>
<keyword evidence="9" id="KW-1185">Reference proteome</keyword>
<dbReference type="InterPro" id="IPR029058">
    <property type="entry name" value="AB_hydrolase_fold"/>
</dbReference>
<evidence type="ECO:0000256" key="7">
    <source>
        <dbReference type="SAM" id="SignalP"/>
    </source>
</evidence>
<dbReference type="Gene3D" id="3.40.50.1820">
    <property type="entry name" value="alpha/beta hydrolase"/>
    <property type="match status" value="2"/>
</dbReference>
<sequence length="431" mass="47639">MTAASLWACVVLAGILQLASGSEQLPSSSTDPGPLFLTPLIEACNFTEAKNRSNVTLFKEAGINANAHSGYITVNKTANSNLFFLFIEAEDKPSTAPLMLWTQGGPGFSALFGMLLQNGPLAFQLPANLSKREHSIQKNVSVIYLDVPGREFYAAGDSYSARYSVALAQEMLMCQSDDVNLTFEGTIGGVGFLGPILDLADSSNFLYQASMLDTNGYAAFKLQFETMRNLTATGNISYYPLVIGMLATTLFASEPKTLFQNLTLYNSQASPLYTEMPLSMLAFFAFANTSDFKKAIHVGENTKFEFVNPNLLVSLAADFLVDIRETVQYVLNRTRVLFYTGQLDTLFPSPNLQNYFETLSWTHAHTYRAASRRTWKPYDLYYGAAAYLKSAKNFTSAVVLGMGHYGAFDKPLEVYHLMMEFINRNLSFAPI</sequence>
<proteinExistence type="inferred from homology"/>
<dbReference type="Pfam" id="PF00450">
    <property type="entry name" value="Peptidase_S10"/>
    <property type="match status" value="2"/>
</dbReference>
<evidence type="ECO:0000313" key="8">
    <source>
        <dbReference type="EMBL" id="KAK8761549.1"/>
    </source>
</evidence>
<evidence type="ECO:0000313" key="9">
    <source>
        <dbReference type="Proteomes" id="UP001321473"/>
    </source>
</evidence>
<dbReference type="GO" id="GO:0004185">
    <property type="term" value="F:serine-type carboxypeptidase activity"/>
    <property type="evidence" value="ECO:0007669"/>
    <property type="project" value="InterPro"/>
</dbReference>
<dbReference type="Proteomes" id="UP001321473">
    <property type="component" value="Unassembled WGS sequence"/>
</dbReference>
<evidence type="ECO:0008006" key="10">
    <source>
        <dbReference type="Google" id="ProtNLM"/>
    </source>
</evidence>
<evidence type="ECO:0000256" key="4">
    <source>
        <dbReference type="ARBA" id="ARBA00022729"/>
    </source>
</evidence>
<evidence type="ECO:0000256" key="5">
    <source>
        <dbReference type="ARBA" id="ARBA00022801"/>
    </source>
</evidence>
<comment type="similarity">
    <text evidence="1">Belongs to the peptidase S10 family.</text>
</comment>
<evidence type="ECO:0000256" key="6">
    <source>
        <dbReference type="ARBA" id="ARBA00023180"/>
    </source>
</evidence>
<dbReference type="SUPFAM" id="SSF53474">
    <property type="entry name" value="alpha/beta-Hydrolases"/>
    <property type="match status" value="1"/>
</dbReference>
<keyword evidence="6" id="KW-0325">Glycoprotein</keyword>
<dbReference type="InterPro" id="IPR001563">
    <property type="entry name" value="Peptidase_S10"/>
</dbReference>
<comment type="caution">
    <text evidence="8">The sequence shown here is derived from an EMBL/GenBank/DDBJ whole genome shotgun (WGS) entry which is preliminary data.</text>
</comment>
<name>A0AAQ4DGF9_AMBAM</name>
<accession>A0AAQ4DGF9</accession>
<keyword evidence="3" id="KW-0645">Protease</keyword>
<protein>
    <recommendedName>
        <fullName evidence="10">Serine carboxypeptidase</fullName>
    </recommendedName>
</protein>
<evidence type="ECO:0000256" key="3">
    <source>
        <dbReference type="ARBA" id="ARBA00022670"/>
    </source>
</evidence>
<gene>
    <name evidence="8" type="ORF">V5799_027184</name>
</gene>
<keyword evidence="2" id="KW-0121">Carboxypeptidase</keyword>
<evidence type="ECO:0000256" key="2">
    <source>
        <dbReference type="ARBA" id="ARBA00022645"/>
    </source>
</evidence>
<reference evidence="8 9" key="1">
    <citation type="journal article" date="2023" name="Arcadia Sci">
        <title>De novo assembly of a long-read Amblyomma americanum tick genome.</title>
        <authorList>
            <person name="Chou S."/>
            <person name="Poskanzer K.E."/>
            <person name="Rollins M."/>
            <person name="Thuy-Boun P.S."/>
        </authorList>
    </citation>
    <scope>NUCLEOTIDE SEQUENCE [LARGE SCALE GENOMIC DNA]</scope>
    <source>
        <strain evidence="8">F_SG_1</strain>
        <tissue evidence="8">Salivary glands</tissue>
    </source>
</reference>
<keyword evidence="5" id="KW-0378">Hydrolase</keyword>
<dbReference type="AlphaFoldDB" id="A0AAQ4DGF9"/>
<feature type="chain" id="PRO_5043049834" description="Serine carboxypeptidase" evidence="7">
    <location>
        <begin position="22"/>
        <end position="431"/>
    </location>
</feature>
<organism evidence="8 9">
    <name type="scientific">Amblyomma americanum</name>
    <name type="common">Lone star tick</name>
    <dbReference type="NCBI Taxonomy" id="6943"/>
    <lineage>
        <taxon>Eukaryota</taxon>
        <taxon>Metazoa</taxon>
        <taxon>Ecdysozoa</taxon>
        <taxon>Arthropoda</taxon>
        <taxon>Chelicerata</taxon>
        <taxon>Arachnida</taxon>
        <taxon>Acari</taxon>
        <taxon>Parasitiformes</taxon>
        <taxon>Ixodida</taxon>
        <taxon>Ixodoidea</taxon>
        <taxon>Ixodidae</taxon>
        <taxon>Amblyomminae</taxon>
        <taxon>Amblyomma</taxon>
    </lineage>
</organism>
<keyword evidence="4 7" id="KW-0732">Signal</keyword>
<feature type="signal peptide" evidence="7">
    <location>
        <begin position="1"/>
        <end position="21"/>
    </location>
</feature>